<dbReference type="InterPro" id="IPR001091">
    <property type="entry name" value="RM_Methyltransferase"/>
</dbReference>
<sequence>MGKEMIGELELNRIYQRDCIDGMRLLPDKSIDMILCDLPYGTTRNKWDTVIPLDSLWEQYERIIKDNGAIVLTAQTPFDKVLGASKIKLLKYEWIWQKDAGTGFLNAKKMPLKDHENILVFYKKPPTYNPQMRLGYKPYEIKKSHHGTNYGADKGAVTRSEGERYPLTTIKFKRDPDKVHPTQKPVDLFEYLIKTYTNEGEIILDNCMGSGTTAVAAVQLNRNFIGFETETDYVQIANHRLEDTVRGSSLKEDTNDE</sequence>
<keyword evidence="3" id="KW-0680">Restriction system</keyword>
<feature type="domain" description="DNA methylase N-4/N-6" evidence="5">
    <location>
        <begin position="31"/>
        <end position="238"/>
    </location>
</feature>
<dbReference type="PRINTS" id="PR00508">
    <property type="entry name" value="S21N4MTFRASE"/>
</dbReference>
<dbReference type="Gene3D" id="3.40.50.150">
    <property type="entry name" value="Vaccinia Virus protein VP39"/>
    <property type="match status" value="1"/>
</dbReference>
<comment type="caution">
    <text evidence="6">The sequence shown here is derived from an EMBL/GenBank/DDBJ whole genome shotgun (WGS) entry which is preliminary data.</text>
</comment>
<name>A0A7Z0WTR6_9BACI</name>
<dbReference type="Proteomes" id="UP000185604">
    <property type="component" value="Unassembled WGS sequence"/>
</dbReference>
<proteinExistence type="inferred from homology"/>
<reference evidence="6 7" key="1">
    <citation type="journal article" date="2016" name="Front. Microbiol.">
        <title>High-Level Heat Resistance of Spores of Bacillus amyloliquefaciens and Bacillus licheniformis Results from the Presence of a spoVA Operon in a Tn1546 Transposon.</title>
        <authorList>
            <person name="Berendsen E.M."/>
            <person name="Koning R.A."/>
            <person name="Boekhorst J."/>
            <person name="de Jong A."/>
            <person name="Kuipers O.P."/>
            <person name="Wells-Bennik M.H."/>
        </authorList>
    </citation>
    <scope>NUCLEOTIDE SEQUENCE [LARGE SCALE GENOMIC DNA]</scope>
    <source>
        <strain evidence="6 7">B4121</strain>
    </source>
</reference>
<dbReference type="InterPro" id="IPR002941">
    <property type="entry name" value="DNA_methylase_N4/N6"/>
</dbReference>
<dbReference type="AlphaFoldDB" id="A0A7Z0WTR6"/>
<dbReference type="GO" id="GO:0003677">
    <property type="term" value="F:DNA binding"/>
    <property type="evidence" value="ECO:0007669"/>
    <property type="project" value="InterPro"/>
</dbReference>
<evidence type="ECO:0000256" key="3">
    <source>
        <dbReference type="ARBA" id="ARBA00022747"/>
    </source>
</evidence>
<evidence type="ECO:0000256" key="1">
    <source>
        <dbReference type="ARBA" id="ARBA00022603"/>
    </source>
</evidence>
<dbReference type="InterPro" id="IPR029063">
    <property type="entry name" value="SAM-dependent_MTases_sf"/>
</dbReference>
<dbReference type="Pfam" id="PF01555">
    <property type="entry name" value="N6_N4_Mtase"/>
    <property type="match status" value="1"/>
</dbReference>
<evidence type="ECO:0000256" key="2">
    <source>
        <dbReference type="ARBA" id="ARBA00022679"/>
    </source>
</evidence>
<evidence type="ECO:0000256" key="4">
    <source>
        <dbReference type="RuleBase" id="RU362026"/>
    </source>
</evidence>
<evidence type="ECO:0000259" key="5">
    <source>
        <dbReference type="Pfam" id="PF01555"/>
    </source>
</evidence>
<accession>A0A7Z0WTR6</accession>
<dbReference type="EMBL" id="LKPO01000029">
    <property type="protein sequence ID" value="OLF86377.1"/>
    <property type="molecule type" value="Genomic_DNA"/>
</dbReference>
<dbReference type="GO" id="GO:0032259">
    <property type="term" value="P:methylation"/>
    <property type="evidence" value="ECO:0007669"/>
    <property type="project" value="UniProtKB-KW"/>
</dbReference>
<dbReference type="EC" id="2.1.1.-" evidence="4"/>
<keyword evidence="1 6" id="KW-0489">Methyltransferase</keyword>
<comment type="similarity">
    <text evidence="4">Belongs to the N(4)/N(6)-methyltransferase family.</text>
</comment>
<gene>
    <name evidence="6" type="ORF">B4121_4568</name>
</gene>
<protein>
    <recommendedName>
        <fullName evidence="4">Methyltransferase</fullName>
        <ecNumber evidence="4">2.1.1.-</ecNumber>
    </recommendedName>
</protein>
<evidence type="ECO:0000313" key="6">
    <source>
        <dbReference type="EMBL" id="OLF86377.1"/>
    </source>
</evidence>
<keyword evidence="2 6" id="KW-0808">Transferase</keyword>
<evidence type="ECO:0000313" key="7">
    <source>
        <dbReference type="Proteomes" id="UP000185604"/>
    </source>
</evidence>
<dbReference type="GO" id="GO:0009307">
    <property type="term" value="P:DNA restriction-modification system"/>
    <property type="evidence" value="ECO:0007669"/>
    <property type="project" value="UniProtKB-KW"/>
</dbReference>
<dbReference type="GO" id="GO:0008170">
    <property type="term" value="F:N-methyltransferase activity"/>
    <property type="evidence" value="ECO:0007669"/>
    <property type="project" value="InterPro"/>
</dbReference>
<organism evidence="6 7">
    <name type="scientific">Bacillus paralicheniformis</name>
    <dbReference type="NCBI Taxonomy" id="1648923"/>
    <lineage>
        <taxon>Bacteria</taxon>
        <taxon>Bacillati</taxon>
        <taxon>Bacillota</taxon>
        <taxon>Bacilli</taxon>
        <taxon>Bacillales</taxon>
        <taxon>Bacillaceae</taxon>
        <taxon>Bacillus</taxon>
    </lineage>
</organism>
<dbReference type="SUPFAM" id="SSF53335">
    <property type="entry name" value="S-adenosyl-L-methionine-dependent methyltransferases"/>
    <property type="match status" value="1"/>
</dbReference>